<dbReference type="GO" id="GO:0006508">
    <property type="term" value="P:proteolysis"/>
    <property type="evidence" value="ECO:0007669"/>
    <property type="project" value="UniProtKB-KW"/>
</dbReference>
<evidence type="ECO:0000256" key="12">
    <source>
        <dbReference type="RuleBase" id="RU364040"/>
    </source>
</evidence>
<evidence type="ECO:0000256" key="2">
    <source>
        <dbReference type="ARBA" id="ARBA00010136"/>
    </source>
</evidence>
<feature type="domain" description="Peptidase M1 membrane alanine aminopeptidase" evidence="13">
    <location>
        <begin position="220"/>
        <end position="435"/>
    </location>
</feature>
<feature type="binding site" evidence="10">
    <location>
        <position position="290"/>
    </location>
    <ligand>
        <name>Zn(2+)</name>
        <dbReference type="ChEBI" id="CHEBI:29105"/>
        <note>catalytic</note>
    </ligand>
</feature>
<name>A0A445MTE2_9BACT</name>
<dbReference type="AlphaFoldDB" id="A0A445MTE2"/>
<dbReference type="PANTHER" id="PTHR11533">
    <property type="entry name" value="PROTEASE M1 ZINC METALLOPROTEASE"/>
    <property type="match status" value="1"/>
</dbReference>
<evidence type="ECO:0000259" key="15">
    <source>
        <dbReference type="Pfam" id="PF17900"/>
    </source>
</evidence>
<evidence type="ECO:0000313" key="16">
    <source>
        <dbReference type="EMBL" id="SPD72736.1"/>
    </source>
</evidence>
<dbReference type="InterPro" id="IPR050344">
    <property type="entry name" value="Peptidase_M1_aminopeptidases"/>
</dbReference>
<dbReference type="Pfam" id="PF01433">
    <property type="entry name" value="Peptidase_M1"/>
    <property type="match status" value="1"/>
</dbReference>
<evidence type="ECO:0000259" key="13">
    <source>
        <dbReference type="Pfam" id="PF01433"/>
    </source>
</evidence>
<dbReference type="CDD" id="cd09601">
    <property type="entry name" value="M1_APN-Q_like"/>
    <property type="match status" value="1"/>
</dbReference>
<feature type="binding site" evidence="10">
    <location>
        <position position="313"/>
    </location>
    <ligand>
        <name>Zn(2+)</name>
        <dbReference type="ChEBI" id="CHEBI:29105"/>
        <note>catalytic</note>
    </ligand>
</feature>
<feature type="active site" description="Proton acceptor" evidence="9">
    <location>
        <position position="291"/>
    </location>
</feature>
<dbReference type="InterPro" id="IPR024571">
    <property type="entry name" value="ERAP1-like_C_dom"/>
</dbReference>
<dbReference type="Pfam" id="PF11838">
    <property type="entry name" value="ERAP1_C"/>
    <property type="match status" value="1"/>
</dbReference>
<organism evidence="16">
    <name type="scientific">uncultured Desulfobacterium sp</name>
    <dbReference type="NCBI Taxonomy" id="201089"/>
    <lineage>
        <taxon>Bacteria</taxon>
        <taxon>Pseudomonadati</taxon>
        <taxon>Thermodesulfobacteriota</taxon>
        <taxon>Desulfobacteria</taxon>
        <taxon>Desulfobacterales</taxon>
        <taxon>Desulfobacteriaceae</taxon>
        <taxon>Desulfobacterium</taxon>
        <taxon>environmental samples</taxon>
    </lineage>
</organism>
<feature type="domain" description="ERAP1-like C-terminal" evidence="14">
    <location>
        <begin position="509"/>
        <end position="814"/>
    </location>
</feature>
<dbReference type="Gene3D" id="1.25.50.20">
    <property type="match status" value="1"/>
</dbReference>
<dbReference type="EMBL" id="OJIN01000059">
    <property type="protein sequence ID" value="SPD72736.1"/>
    <property type="molecule type" value="Genomic_DNA"/>
</dbReference>
<evidence type="ECO:0000256" key="9">
    <source>
        <dbReference type="PIRSR" id="PIRSR634016-1"/>
    </source>
</evidence>
<comment type="similarity">
    <text evidence="2 12">Belongs to the peptidase M1 family.</text>
</comment>
<gene>
    <name evidence="16" type="ORF">PITCH_A1510025</name>
</gene>
<feature type="site" description="Transition state stabilizer" evidence="11">
    <location>
        <position position="376"/>
    </location>
</feature>
<keyword evidence="7 10" id="KW-0862">Zinc</keyword>
<dbReference type="SUPFAM" id="SSF63737">
    <property type="entry name" value="Leukotriene A4 hydrolase N-terminal domain"/>
    <property type="match status" value="1"/>
</dbReference>
<evidence type="ECO:0000256" key="1">
    <source>
        <dbReference type="ARBA" id="ARBA00000098"/>
    </source>
</evidence>
<feature type="binding site" evidence="10">
    <location>
        <position position="294"/>
    </location>
    <ligand>
        <name>Zn(2+)</name>
        <dbReference type="ChEBI" id="CHEBI:29105"/>
        <note>catalytic</note>
    </ligand>
</feature>
<comment type="cofactor">
    <cofactor evidence="10 12">
        <name>Zn(2+)</name>
        <dbReference type="ChEBI" id="CHEBI:29105"/>
    </cofactor>
    <text evidence="10 12">Binds 1 zinc ion per subunit.</text>
</comment>
<accession>A0A445MTE2</accession>
<proteinExistence type="inferred from homology"/>
<dbReference type="GO" id="GO:0043171">
    <property type="term" value="P:peptide catabolic process"/>
    <property type="evidence" value="ECO:0007669"/>
    <property type="project" value="TreeGrafter"/>
</dbReference>
<keyword evidence="8 12" id="KW-0482">Metalloprotease</keyword>
<evidence type="ECO:0000256" key="4">
    <source>
        <dbReference type="ARBA" id="ARBA00022670"/>
    </source>
</evidence>
<dbReference type="GO" id="GO:0042277">
    <property type="term" value="F:peptide binding"/>
    <property type="evidence" value="ECO:0007669"/>
    <property type="project" value="TreeGrafter"/>
</dbReference>
<dbReference type="FunFam" id="1.10.390.10:FF:000006">
    <property type="entry name" value="Puromycin-sensitive aminopeptidase"/>
    <property type="match status" value="1"/>
</dbReference>
<dbReference type="GO" id="GO:0016020">
    <property type="term" value="C:membrane"/>
    <property type="evidence" value="ECO:0007669"/>
    <property type="project" value="TreeGrafter"/>
</dbReference>
<evidence type="ECO:0000256" key="8">
    <source>
        <dbReference type="ARBA" id="ARBA00023049"/>
    </source>
</evidence>
<protein>
    <recommendedName>
        <fullName evidence="12">Aminopeptidase</fullName>
        <ecNumber evidence="12">3.4.11.-</ecNumber>
    </recommendedName>
</protein>
<evidence type="ECO:0000259" key="14">
    <source>
        <dbReference type="Pfam" id="PF11838"/>
    </source>
</evidence>
<dbReference type="InterPro" id="IPR045357">
    <property type="entry name" value="Aminopeptidase_N-like_N"/>
</dbReference>
<dbReference type="EC" id="3.4.11.-" evidence="12"/>
<reference evidence="16" key="1">
    <citation type="submission" date="2018-01" db="EMBL/GenBank/DDBJ databases">
        <authorList>
            <person name="Regsiter A."/>
            <person name="William W."/>
        </authorList>
    </citation>
    <scope>NUCLEOTIDE SEQUENCE</scope>
    <source>
        <strain evidence="16">TRIP AH-1</strain>
    </source>
</reference>
<dbReference type="Gene3D" id="2.60.40.1730">
    <property type="entry name" value="tricorn interacting facor f3 domain"/>
    <property type="match status" value="1"/>
</dbReference>
<evidence type="ECO:0000256" key="10">
    <source>
        <dbReference type="PIRSR" id="PIRSR634016-3"/>
    </source>
</evidence>
<dbReference type="GO" id="GO:0008270">
    <property type="term" value="F:zinc ion binding"/>
    <property type="evidence" value="ECO:0007669"/>
    <property type="project" value="UniProtKB-UniRule"/>
</dbReference>
<keyword evidence="4 12" id="KW-0645">Protease</keyword>
<dbReference type="GO" id="GO:0005737">
    <property type="term" value="C:cytoplasm"/>
    <property type="evidence" value="ECO:0007669"/>
    <property type="project" value="TreeGrafter"/>
</dbReference>
<dbReference type="InterPro" id="IPR027268">
    <property type="entry name" value="Peptidase_M4/M1_CTD_sf"/>
</dbReference>
<feature type="domain" description="Aminopeptidase N-like N-terminal" evidence="15">
    <location>
        <begin position="6"/>
        <end position="185"/>
    </location>
</feature>
<evidence type="ECO:0000256" key="7">
    <source>
        <dbReference type="ARBA" id="ARBA00022833"/>
    </source>
</evidence>
<keyword evidence="6 12" id="KW-0378">Hydrolase</keyword>
<dbReference type="Pfam" id="PF17900">
    <property type="entry name" value="Peptidase_M1_N"/>
    <property type="match status" value="1"/>
</dbReference>
<dbReference type="Gene3D" id="2.60.40.1910">
    <property type="match status" value="1"/>
</dbReference>
<keyword evidence="3 12" id="KW-0031">Aminopeptidase</keyword>
<comment type="catalytic activity">
    <reaction evidence="1">
        <text>Release of an N-terminal amino acid, Xaa-|-Yaa- from a peptide, amide or arylamide. Xaa is preferably Ala, but may be most amino acids including Pro (slow action). When a terminal hydrophobic residue is followed by a prolyl residue, the two may be released as an intact Xaa-Pro dipeptide.</text>
        <dbReference type="EC" id="3.4.11.2"/>
    </reaction>
</comment>
<dbReference type="PRINTS" id="PR00756">
    <property type="entry name" value="ALADIPTASE"/>
</dbReference>
<evidence type="ECO:0000256" key="5">
    <source>
        <dbReference type="ARBA" id="ARBA00022723"/>
    </source>
</evidence>
<dbReference type="InterPro" id="IPR001930">
    <property type="entry name" value="Peptidase_M1"/>
</dbReference>
<dbReference type="SUPFAM" id="SSF55486">
    <property type="entry name" value="Metalloproteases ('zincins'), catalytic domain"/>
    <property type="match status" value="1"/>
</dbReference>
<dbReference type="GO" id="GO:0016285">
    <property type="term" value="F:alanyl aminopeptidase activity"/>
    <property type="evidence" value="ECO:0007669"/>
    <property type="project" value="UniProtKB-EC"/>
</dbReference>
<evidence type="ECO:0000256" key="11">
    <source>
        <dbReference type="PIRSR" id="PIRSR634016-4"/>
    </source>
</evidence>
<evidence type="ECO:0000256" key="6">
    <source>
        <dbReference type="ARBA" id="ARBA00022801"/>
    </source>
</evidence>
<dbReference type="InterPro" id="IPR014782">
    <property type="entry name" value="Peptidase_M1_dom"/>
</dbReference>
<keyword evidence="5 10" id="KW-0479">Metal-binding</keyword>
<dbReference type="Gene3D" id="1.10.390.10">
    <property type="entry name" value="Neutral Protease Domain 2"/>
    <property type="match status" value="1"/>
</dbReference>
<dbReference type="GO" id="GO:0005615">
    <property type="term" value="C:extracellular space"/>
    <property type="evidence" value="ECO:0007669"/>
    <property type="project" value="TreeGrafter"/>
</dbReference>
<sequence length="826" mass="94509">MHEIRPISYKLSLEPDLDEFRFSGTVEISMHADGPAEKIILDALDLSVVYCGVFIDRRFVDCRFSPEPEAEKLNVYLPEEMSGEIRIKIEYTGEINDKMAGFYRSSFNVDGTTRNIALTQFEESDARRAFPCLDHPDKKAVFEIEMIIAEGLTALSNAPVMLEEQLDNGKKRVRFEPTPRMSTYLVFFSLGEFEIIEDDEDPRIRVAAMPGMACRGRLGLDFGRKSLAFCEQLFGIPYPLAKLDLIAVQDFAFGAMENWGAITFRENLLLHFPGITSRAGEENICNVVAHEIVHQWFGNLVTPSDWKYLWLNESFATYIAHVIVDHYCPEWDVMDHFVLDQTALAFERDSLHETFSIEIPGGEHIVINASTAPIIYNKGGSVLEQIEDYLGRDDFKKGIKQFLSEHGYGCADSRHLWGAFETASQRPVTRIMKSWIEQPGYPIMDVERKGDRLEIRQRRFTFLPNQSAQLWIAPISVRLYDERGGSKTVTSLIEAETTEIELGDGTVAYKVNADQKGFYRVRYRDRTDLERLGERLKHMSPRDRWGLQNDLYALVKGAEAGIDDYLSFLLYYDDEESFLPLMSISDNLHHAWLVLKEPEKRKISSTAKSLFERVLRKIGLEPIAGERHATSILRDHILWRTAVYGSKTAEDFGVERFESLMGGGLVHQDILRAVMQIGALHGCAGAFEWFDRRFQSTQSEHERMTILAAIGCFKDDFSIQTVLDYVLDKVPSRNRFITVGAMAGNPYAIGFLWHWYVANLEALEQLHPLHYERVIASIVPVAGLGKEKSVTEFLDHYMMQKDKARDVIRLSLERLRVNSRMRAHHC</sequence>
<dbReference type="InterPro" id="IPR034016">
    <property type="entry name" value="M1_APN-typ"/>
</dbReference>
<dbReference type="GO" id="GO:0070006">
    <property type="term" value="F:metalloaminopeptidase activity"/>
    <property type="evidence" value="ECO:0007669"/>
    <property type="project" value="TreeGrafter"/>
</dbReference>
<dbReference type="InterPro" id="IPR042097">
    <property type="entry name" value="Aminopeptidase_N-like_N_sf"/>
</dbReference>
<dbReference type="PANTHER" id="PTHR11533:SF174">
    <property type="entry name" value="PUROMYCIN-SENSITIVE AMINOPEPTIDASE-RELATED"/>
    <property type="match status" value="1"/>
</dbReference>
<evidence type="ECO:0000256" key="3">
    <source>
        <dbReference type="ARBA" id="ARBA00022438"/>
    </source>
</evidence>